<keyword evidence="2" id="KW-0547">Nucleotide-binding</keyword>
<dbReference type="CDD" id="cd07995">
    <property type="entry name" value="TPK"/>
    <property type="match status" value="1"/>
</dbReference>
<dbReference type="PANTHER" id="PTHR41299">
    <property type="entry name" value="THIAMINE PYROPHOSPHOKINASE"/>
    <property type="match status" value="1"/>
</dbReference>
<dbReference type="RefSeq" id="WP_239673828.1">
    <property type="nucleotide sequence ID" value="NZ_CP049742.1"/>
</dbReference>
<dbReference type="InterPro" id="IPR006282">
    <property type="entry name" value="Thi_PPkinase"/>
</dbReference>
<keyword evidence="3 7" id="KW-0418">Kinase</keyword>
<dbReference type="SUPFAM" id="SSF63999">
    <property type="entry name" value="Thiamin pyrophosphokinase, catalytic domain"/>
    <property type="match status" value="1"/>
</dbReference>
<dbReference type="EMBL" id="CP049742">
    <property type="protein sequence ID" value="QPC46303.1"/>
    <property type="molecule type" value="Genomic_DNA"/>
</dbReference>
<dbReference type="GO" id="GO:0030975">
    <property type="term" value="F:thiamine binding"/>
    <property type="evidence" value="ECO:0007669"/>
    <property type="project" value="InterPro"/>
</dbReference>
<evidence type="ECO:0000259" key="6">
    <source>
        <dbReference type="SMART" id="SM00983"/>
    </source>
</evidence>
<dbReference type="GO" id="GO:0016301">
    <property type="term" value="F:kinase activity"/>
    <property type="evidence" value="ECO:0007669"/>
    <property type="project" value="UniProtKB-KW"/>
</dbReference>
<dbReference type="GO" id="GO:0005524">
    <property type="term" value="F:ATP binding"/>
    <property type="evidence" value="ECO:0007669"/>
    <property type="project" value="UniProtKB-KW"/>
</dbReference>
<dbReference type="SUPFAM" id="SSF63862">
    <property type="entry name" value="Thiamin pyrophosphokinase, substrate-binding domain"/>
    <property type="match status" value="1"/>
</dbReference>
<evidence type="ECO:0000256" key="1">
    <source>
        <dbReference type="ARBA" id="ARBA00022679"/>
    </source>
</evidence>
<feature type="domain" description="Thiamin pyrophosphokinase thiamin-binding" evidence="6">
    <location>
        <begin position="145"/>
        <end position="210"/>
    </location>
</feature>
<keyword evidence="4" id="KW-0067">ATP-binding</keyword>
<dbReference type="GO" id="GO:0006772">
    <property type="term" value="P:thiamine metabolic process"/>
    <property type="evidence" value="ECO:0007669"/>
    <property type="project" value="UniProtKB-UniRule"/>
</dbReference>
<dbReference type="InterPro" id="IPR036759">
    <property type="entry name" value="TPK_catalytic_sf"/>
</dbReference>
<dbReference type="EC" id="2.7.6.2" evidence="5"/>
<dbReference type="SMART" id="SM00983">
    <property type="entry name" value="TPK_B1_binding"/>
    <property type="match status" value="1"/>
</dbReference>
<evidence type="ECO:0000256" key="2">
    <source>
        <dbReference type="ARBA" id="ARBA00022741"/>
    </source>
</evidence>
<dbReference type="InterPro" id="IPR036371">
    <property type="entry name" value="TPK_B1-bd_sf"/>
</dbReference>
<evidence type="ECO:0000313" key="7">
    <source>
        <dbReference type="EMBL" id="QPC46303.1"/>
    </source>
</evidence>
<evidence type="ECO:0000256" key="3">
    <source>
        <dbReference type="ARBA" id="ARBA00022777"/>
    </source>
</evidence>
<organism evidence="7 8">
    <name type="scientific">Mangrovibacillus cuniculi</name>
    <dbReference type="NCBI Taxonomy" id="2593652"/>
    <lineage>
        <taxon>Bacteria</taxon>
        <taxon>Bacillati</taxon>
        <taxon>Bacillota</taxon>
        <taxon>Bacilli</taxon>
        <taxon>Bacillales</taxon>
        <taxon>Bacillaceae</taxon>
        <taxon>Mangrovibacillus</taxon>
    </lineage>
</organism>
<dbReference type="Pfam" id="PF04263">
    <property type="entry name" value="TPK_catalytic"/>
    <property type="match status" value="1"/>
</dbReference>
<sequence length="217" mass="24421">MKKIIHLLAGGPKHLVPPLQDWDAQEIIWVGVDRGVKRLLDQGIKPTMAIGDFDSVDQVEWEFIEDNLQKYAKFNPEKDETDMELALNWALEQKPDVIRIFGATGGRLDHFFSAAYMLAKDDVLLHPTSIEIIDRSNIITVLSPGTYNLEKNSFPYVSFLPINGEIFGLTLTGVKYPLTNHPIVRGSTLCISNELVNDFGSVSFDEGILMMIRSKDE</sequence>
<dbReference type="Proteomes" id="UP000593626">
    <property type="component" value="Chromosome"/>
</dbReference>
<dbReference type="GO" id="GO:0004788">
    <property type="term" value="F:thiamine diphosphokinase activity"/>
    <property type="evidence" value="ECO:0007669"/>
    <property type="project" value="UniProtKB-UniRule"/>
</dbReference>
<evidence type="ECO:0000313" key="8">
    <source>
        <dbReference type="Proteomes" id="UP000593626"/>
    </source>
</evidence>
<dbReference type="NCBIfam" id="TIGR01378">
    <property type="entry name" value="thi_PPkinase"/>
    <property type="match status" value="1"/>
</dbReference>
<dbReference type="Pfam" id="PF04265">
    <property type="entry name" value="TPK_B1_binding"/>
    <property type="match status" value="1"/>
</dbReference>
<dbReference type="AlphaFoldDB" id="A0A7S8CAN3"/>
<protein>
    <recommendedName>
        <fullName evidence="5">Thiamine diphosphokinase</fullName>
        <ecNumber evidence="5">2.7.6.2</ecNumber>
    </recommendedName>
</protein>
<keyword evidence="8" id="KW-1185">Reference proteome</keyword>
<dbReference type="GO" id="GO:0009229">
    <property type="term" value="P:thiamine diphosphate biosynthetic process"/>
    <property type="evidence" value="ECO:0007669"/>
    <property type="project" value="InterPro"/>
</dbReference>
<keyword evidence="1 7" id="KW-0808">Transferase</keyword>
<reference evidence="7 8" key="1">
    <citation type="submission" date="2019-07" db="EMBL/GenBank/DDBJ databases">
        <title>Genome sequence of 2 isolates from Red Sea Mangroves.</title>
        <authorList>
            <person name="Sefrji F."/>
            <person name="Michoud G."/>
            <person name="Merlino G."/>
            <person name="Daffonchio D."/>
        </authorList>
    </citation>
    <scope>NUCLEOTIDE SEQUENCE [LARGE SCALE GENOMIC DNA]</scope>
    <source>
        <strain evidence="7 8">R1DC41</strain>
    </source>
</reference>
<dbReference type="PANTHER" id="PTHR41299:SF1">
    <property type="entry name" value="THIAMINE PYROPHOSPHOKINASE"/>
    <property type="match status" value="1"/>
</dbReference>
<gene>
    <name evidence="7" type="ORF">G8O30_04665</name>
</gene>
<dbReference type="InterPro" id="IPR053149">
    <property type="entry name" value="TPK"/>
</dbReference>
<name>A0A7S8CAN3_9BACI</name>
<dbReference type="InterPro" id="IPR007371">
    <property type="entry name" value="TPK_catalytic"/>
</dbReference>
<dbReference type="KEGG" id="mcui:G8O30_04665"/>
<dbReference type="Gene3D" id="3.40.50.10240">
    <property type="entry name" value="Thiamin pyrophosphokinase, catalytic domain"/>
    <property type="match status" value="1"/>
</dbReference>
<accession>A0A7S8CAN3</accession>
<evidence type="ECO:0000256" key="5">
    <source>
        <dbReference type="NCBIfam" id="TIGR01378"/>
    </source>
</evidence>
<dbReference type="InterPro" id="IPR007373">
    <property type="entry name" value="Thiamin_PyroPKinase_B1-bd"/>
</dbReference>
<evidence type="ECO:0000256" key="4">
    <source>
        <dbReference type="ARBA" id="ARBA00022840"/>
    </source>
</evidence>
<proteinExistence type="predicted"/>